<comment type="caution">
    <text evidence="2">The sequence shown here is derived from an EMBL/GenBank/DDBJ whole genome shotgun (WGS) entry which is preliminary data.</text>
</comment>
<evidence type="ECO:0008006" key="4">
    <source>
        <dbReference type="Google" id="ProtNLM"/>
    </source>
</evidence>
<sequence>MGMRRSRAAAVVAAGVMAAGVVAAGAGTASAAAGPTGRVCIFDAPDGAYGLGHVAWAYRWSDGSGSWDYGATESSHNWRKSGTEKQMLHDFATLDESGGYRSYRCKDTAADDQAAATATATAGFARSYDLATDNCLTRSIEIFKAYDGSGGLNGLDDGRYTFPNAYFNYALPGWGPETKL</sequence>
<organism evidence="2 3">
    <name type="scientific">Catenulispora yoronensis</name>
    <dbReference type="NCBI Taxonomy" id="450799"/>
    <lineage>
        <taxon>Bacteria</taxon>
        <taxon>Bacillati</taxon>
        <taxon>Actinomycetota</taxon>
        <taxon>Actinomycetes</taxon>
        <taxon>Catenulisporales</taxon>
        <taxon>Catenulisporaceae</taxon>
        <taxon>Catenulispora</taxon>
    </lineage>
</organism>
<keyword evidence="3" id="KW-1185">Reference proteome</keyword>
<reference evidence="2 3" key="1">
    <citation type="journal article" date="2019" name="Int. J. Syst. Evol. Microbiol.">
        <title>The Global Catalogue of Microorganisms (GCM) 10K type strain sequencing project: providing services to taxonomists for standard genome sequencing and annotation.</title>
        <authorList>
            <consortium name="The Broad Institute Genomics Platform"/>
            <consortium name="The Broad Institute Genome Sequencing Center for Infectious Disease"/>
            <person name="Wu L."/>
            <person name="Ma J."/>
        </authorList>
    </citation>
    <scope>NUCLEOTIDE SEQUENCE [LARGE SCALE GENOMIC DNA]</scope>
    <source>
        <strain evidence="2 3">JCM 16014</strain>
    </source>
</reference>
<keyword evidence="1" id="KW-0732">Signal</keyword>
<dbReference type="RefSeq" id="WP_344664631.1">
    <property type="nucleotide sequence ID" value="NZ_BAAAQN010000006.1"/>
</dbReference>
<dbReference type="Proteomes" id="UP001500751">
    <property type="component" value="Unassembled WGS sequence"/>
</dbReference>
<feature type="signal peptide" evidence="1">
    <location>
        <begin position="1"/>
        <end position="23"/>
    </location>
</feature>
<evidence type="ECO:0000313" key="3">
    <source>
        <dbReference type="Proteomes" id="UP001500751"/>
    </source>
</evidence>
<evidence type="ECO:0000256" key="1">
    <source>
        <dbReference type="SAM" id="SignalP"/>
    </source>
</evidence>
<name>A0ABN2TRR7_9ACTN</name>
<proteinExistence type="predicted"/>
<accession>A0ABN2TRR7</accession>
<dbReference type="EMBL" id="BAAAQN010000006">
    <property type="protein sequence ID" value="GAA2018631.1"/>
    <property type="molecule type" value="Genomic_DNA"/>
</dbReference>
<evidence type="ECO:0000313" key="2">
    <source>
        <dbReference type="EMBL" id="GAA2018631.1"/>
    </source>
</evidence>
<feature type="chain" id="PRO_5046962739" description="Tat pathway signal protein" evidence="1">
    <location>
        <begin position="24"/>
        <end position="180"/>
    </location>
</feature>
<gene>
    <name evidence="2" type="ORF">GCM10009839_13530</name>
</gene>
<protein>
    <recommendedName>
        <fullName evidence="4">Tat pathway signal protein</fullName>
    </recommendedName>
</protein>